<gene>
    <name evidence="1" type="ORF">EVAR_55922_1</name>
</gene>
<evidence type="ECO:0000313" key="1">
    <source>
        <dbReference type="EMBL" id="GBP80104.1"/>
    </source>
</evidence>
<evidence type="ECO:0000313" key="2">
    <source>
        <dbReference type="Proteomes" id="UP000299102"/>
    </source>
</evidence>
<dbReference type="EMBL" id="BGZK01001446">
    <property type="protein sequence ID" value="GBP80104.1"/>
    <property type="molecule type" value="Genomic_DNA"/>
</dbReference>
<dbReference type="Proteomes" id="UP000299102">
    <property type="component" value="Unassembled WGS sequence"/>
</dbReference>
<sequence>MASESYNAHGPTCFWQLRQLNNSGEKLPREKRSTRLMTASRELPQKHGAFLLKDLKPSERENSSSGFARLAQPERFLRILPIGVSRRRVGSLAECATWKRSGTSLV</sequence>
<organism evidence="1 2">
    <name type="scientific">Eumeta variegata</name>
    <name type="common">Bagworm moth</name>
    <name type="synonym">Eumeta japonica</name>
    <dbReference type="NCBI Taxonomy" id="151549"/>
    <lineage>
        <taxon>Eukaryota</taxon>
        <taxon>Metazoa</taxon>
        <taxon>Ecdysozoa</taxon>
        <taxon>Arthropoda</taxon>
        <taxon>Hexapoda</taxon>
        <taxon>Insecta</taxon>
        <taxon>Pterygota</taxon>
        <taxon>Neoptera</taxon>
        <taxon>Endopterygota</taxon>
        <taxon>Lepidoptera</taxon>
        <taxon>Glossata</taxon>
        <taxon>Ditrysia</taxon>
        <taxon>Tineoidea</taxon>
        <taxon>Psychidae</taxon>
        <taxon>Oiketicinae</taxon>
        <taxon>Eumeta</taxon>
    </lineage>
</organism>
<proteinExistence type="predicted"/>
<protein>
    <submittedName>
        <fullName evidence="1">Uncharacterized protein</fullName>
    </submittedName>
</protein>
<name>A0A4C1YZ70_EUMVA</name>
<dbReference type="AlphaFoldDB" id="A0A4C1YZ70"/>
<accession>A0A4C1YZ70</accession>
<keyword evidence="2" id="KW-1185">Reference proteome</keyword>
<comment type="caution">
    <text evidence="1">The sequence shown here is derived from an EMBL/GenBank/DDBJ whole genome shotgun (WGS) entry which is preliminary data.</text>
</comment>
<reference evidence="1 2" key="1">
    <citation type="journal article" date="2019" name="Commun. Biol.">
        <title>The bagworm genome reveals a unique fibroin gene that provides high tensile strength.</title>
        <authorList>
            <person name="Kono N."/>
            <person name="Nakamura H."/>
            <person name="Ohtoshi R."/>
            <person name="Tomita M."/>
            <person name="Numata K."/>
            <person name="Arakawa K."/>
        </authorList>
    </citation>
    <scope>NUCLEOTIDE SEQUENCE [LARGE SCALE GENOMIC DNA]</scope>
</reference>